<organism evidence="1 2">
    <name type="scientific">Reticulomyxa filosa</name>
    <dbReference type="NCBI Taxonomy" id="46433"/>
    <lineage>
        <taxon>Eukaryota</taxon>
        <taxon>Sar</taxon>
        <taxon>Rhizaria</taxon>
        <taxon>Retaria</taxon>
        <taxon>Foraminifera</taxon>
        <taxon>Monothalamids</taxon>
        <taxon>Reticulomyxidae</taxon>
        <taxon>Reticulomyxa</taxon>
    </lineage>
</organism>
<dbReference type="Proteomes" id="UP000023152">
    <property type="component" value="Unassembled WGS sequence"/>
</dbReference>
<dbReference type="AlphaFoldDB" id="X6N7C9"/>
<gene>
    <name evidence="1" type="ORF">RFI_15385</name>
</gene>
<reference evidence="1 2" key="1">
    <citation type="journal article" date="2013" name="Curr. Biol.">
        <title>The Genome of the Foraminiferan Reticulomyxa filosa.</title>
        <authorList>
            <person name="Glockner G."/>
            <person name="Hulsmann N."/>
            <person name="Schleicher M."/>
            <person name="Noegel A.A."/>
            <person name="Eichinger L."/>
            <person name="Gallinger C."/>
            <person name="Pawlowski J."/>
            <person name="Sierra R."/>
            <person name="Euteneuer U."/>
            <person name="Pillet L."/>
            <person name="Moustafa A."/>
            <person name="Platzer M."/>
            <person name="Groth M."/>
            <person name="Szafranski K."/>
            <person name="Schliwa M."/>
        </authorList>
    </citation>
    <scope>NUCLEOTIDE SEQUENCE [LARGE SCALE GENOMIC DNA]</scope>
</reference>
<keyword evidence="2" id="KW-1185">Reference proteome</keyword>
<evidence type="ECO:0000313" key="1">
    <source>
        <dbReference type="EMBL" id="ETO21818.1"/>
    </source>
</evidence>
<evidence type="ECO:0000313" key="2">
    <source>
        <dbReference type="Proteomes" id="UP000023152"/>
    </source>
</evidence>
<dbReference type="OrthoDB" id="6257037at2759"/>
<dbReference type="SUPFAM" id="SSF143503">
    <property type="entry name" value="PUG domain-like"/>
    <property type="match status" value="1"/>
</dbReference>
<sequence length="649" mass="78227">MDTNILKFSTAIRIDEITLFLSLCSFQKKFVLFNYSHNASSKYFSLQDSCFIFIDFCLSYNHETYKLFCFYHNNEAFCILTRFFSLLKAIFLMFSFEFCFEVYIIDIMLAQLQQTFSEVGKEVILKAWKNCKENIDETKGALTWLTENTTNLQQQQYLMELFEYFGDKLEKTTISQTWKNCNQIFFDTYKKLEEVCAISDLNELNAYEILKEENEFKILREICLHILWNILKYPKHIKYRQIHKQALYNYLFLKCHTLGADLEKVSVVMEWFLQYFGFKKGNDDNWYYQHHHIQLLHLWKCYRSAINLQKMYFCVFILLLYKTRHWIVRRVCMLWNGKLKDYESLFDYEHRTIMLFDEHKLKIKSLQLGNPKKSSLEFNVSIQWYNDIDIHQTHAKWACLILNHTWHFRTIHPLDRDDLSNCVSVNESKNIREFNSFNVIWKSIDNKTHKEPLNPYSITFKQGIQHVQHNLQMRNHFMFGMDELILFECKFDKCKPAISSKISKMNDSDVLLYDIYKHLPHYPIIQVLWEIKGYFMVPYKRTIGIERKDLPKSNDLGIEFISSNQKTKFNPLLYECDLHKLKIIEDESSVKVTRNNNLQKLFHEVIQNNYLCDLITFQSKQNKKEEKQFYNNIKKQMNYNEKDENDIVS</sequence>
<protein>
    <submittedName>
        <fullName evidence="1">Uncharacterized protein</fullName>
    </submittedName>
</protein>
<dbReference type="EMBL" id="ASPP01011266">
    <property type="protein sequence ID" value="ETO21818.1"/>
    <property type="molecule type" value="Genomic_DNA"/>
</dbReference>
<comment type="caution">
    <text evidence="1">The sequence shown here is derived from an EMBL/GenBank/DDBJ whole genome shotgun (WGS) entry which is preliminary data.</text>
</comment>
<dbReference type="InterPro" id="IPR036339">
    <property type="entry name" value="PUB-like_dom_sf"/>
</dbReference>
<accession>X6N7C9</accession>
<proteinExistence type="predicted"/>
<name>X6N7C9_RETFI</name>